<accession>A0A418T4E8</accession>
<evidence type="ECO:0000256" key="1">
    <source>
        <dbReference type="SAM" id="MobiDB-lite"/>
    </source>
</evidence>
<protein>
    <submittedName>
        <fullName evidence="3">XRE family transcriptional regulator</fullName>
    </submittedName>
</protein>
<gene>
    <name evidence="3" type="ORF">D3P04_03400</name>
</gene>
<dbReference type="SMART" id="SM00530">
    <property type="entry name" value="HTH_XRE"/>
    <property type="match status" value="1"/>
</dbReference>
<feature type="compositionally biased region" description="Polar residues" evidence="1">
    <location>
        <begin position="68"/>
        <end position="78"/>
    </location>
</feature>
<feature type="region of interest" description="Disordered" evidence="1">
    <location>
        <begin position="62"/>
        <end position="86"/>
    </location>
</feature>
<dbReference type="PROSITE" id="PS50943">
    <property type="entry name" value="HTH_CROC1"/>
    <property type="match status" value="1"/>
</dbReference>
<evidence type="ECO:0000259" key="2">
    <source>
        <dbReference type="PROSITE" id="PS50943"/>
    </source>
</evidence>
<reference evidence="4" key="1">
    <citation type="submission" date="2018-09" db="EMBL/GenBank/DDBJ databases">
        <title>Acidovorax cavernicola nov. sp. isolated from Gruta de las Maravillas (Aracena, Spain).</title>
        <authorList>
            <person name="Jurado V."/>
            <person name="Gutierrez-Patricio S."/>
            <person name="Gonzalez-Pimentel J.L."/>
            <person name="Miller A.Z."/>
            <person name="Laiz L."/>
            <person name="Saiz-Jimenez C."/>
        </authorList>
    </citation>
    <scope>NUCLEOTIDE SEQUENCE [LARGE SCALE GENOMIC DNA]</scope>
    <source>
        <strain evidence="4">1011MAR3C25</strain>
    </source>
</reference>
<dbReference type="RefSeq" id="WP_119745966.1">
    <property type="nucleotide sequence ID" value="NZ_QZCG01000002.1"/>
</dbReference>
<name>A0A418T4E8_9RHOB</name>
<sequence>MATLKHHLEASGETQADFAMRINVRQGTVSKLVRGVMFPSLKLAQRIERATSGRVAVSSWDTIDPISCNPNQSETSNEQSKDSDAA</sequence>
<dbReference type="Gene3D" id="1.10.260.40">
    <property type="entry name" value="lambda repressor-like DNA-binding domains"/>
    <property type="match status" value="1"/>
</dbReference>
<comment type="caution">
    <text evidence="3">The sequence shown here is derived from an EMBL/GenBank/DDBJ whole genome shotgun (WGS) entry which is preliminary data.</text>
</comment>
<dbReference type="GO" id="GO:0003677">
    <property type="term" value="F:DNA binding"/>
    <property type="evidence" value="ECO:0007669"/>
    <property type="project" value="InterPro"/>
</dbReference>
<dbReference type="EMBL" id="QZCG01000002">
    <property type="protein sequence ID" value="RJE87980.1"/>
    <property type="molecule type" value="Genomic_DNA"/>
</dbReference>
<dbReference type="SUPFAM" id="SSF47413">
    <property type="entry name" value="lambda repressor-like DNA-binding domains"/>
    <property type="match status" value="1"/>
</dbReference>
<dbReference type="Pfam" id="PF01381">
    <property type="entry name" value="HTH_3"/>
    <property type="match status" value="1"/>
</dbReference>
<dbReference type="InterPro" id="IPR001387">
    <property type="entry name" value="Cro/C1-type_HTH"/>
</dbReference>
<evidence type="ECO:0000313" key="3">
    <source>
        <dbReference type="EMBL" id="RJE87980.1"/>
    </source>
</evidence>
<dbReference type="InterPro" id="IPR010982">
    <property type="entry name" value="Lambda_DNA-bd_dom_sf"/>
</dbReference>
<dbReference type="AlphaFoldDB" id="A0A418T4E8"/>
<dbReference type="CDD" id="cd00093">
    <property type="entry name" value="HTH_XRE"/>
    <property type="match status" value="1"/>
</dbReference>
<keyword evidence="4" id="KW-1185">Reference proteome</keyword>
<proteinExistence type="predicted"/>
<evidence type="ECO:0000313" key="4">
    <source>
        <dbReference type="Proteomes" id="UP000284202"/>
    </source>
</evidence>
<feature type="domain" description="HTH cro/C1-type" evidence="2">
    <location>
        <begin position="14"/>
        <end position="58"/>
    </location>
</feature>
<organism evidence="3 4">
    <name type="scientific">Paracoccus onubensis</name>
    <dbReference type="NCBI Taxonomy" id="1675788"/>
    <lineage>
        <taxon>Bacteria</taxon>
        <taxon>Pseudomonadati</taxon>
        <taxon>Pseudomonadota</taxon>
        <taxon>Alphaproteobacteria</taxon>
        <taxon>Rhodobacterales</taxon>
        <taxon>Paracoccaceae</taxon>
        <taxon>Paracoccus</taxon>
    </lineage>
</organism>
<dbReference type="Proteomes" id="UP000284202">
    <property type="component" value="Unassembled WGS sequence"/>
</dbReference>